<keyword evidence="3" id="KW-1185">Reference proteome</keyword>
<organism evidence="2 3">
    <name type="scientific">Pseudolactococcus hodotermopsidis</name>
    <dbReference type="NCBI Taxonomy" id="2709157"/>
    <lineage>
        <taxon>Bacteria</taxon>
        <taxon>Bacillati</taxon>
        <taxon>Bacillota</taxon>
        <taxon>Bacilli</taxon>
        <taxon>Lactobacillales</taxon>
        <taxon>Streptococcaceae</taxon>
        <taxon>Pseudolactococcus</taxon>
    </lineage>
</organism>
<dbReference type="SUPFAM" id="SSF55729">
    <property type="entry name" value="Acyl-CoA N-acyltransferases (Nat)"/>
    <property type="match status" value="1"/>
</dbReference>
<dbReference type="Proteomes" id="UP000480303">
    <property type="component" value="Unassembled WGS sequence"/>
</dbReference>
<comment type="caution">
    <text evidence="2">The sequence shown here is derived from an EMBL/GenBank/DDBJ whole genome shotgun (WGS) entry which is preliminary data.</text>
</comment>
<dbReference type="RefSeq" id="WP_228461983.1">
    <property type="nucleotide sequence ID" value="NZ_BLLI01000014.1"/>
</dbReference>
<dbReference type="InterPro" id="IPR016181">
    <property type="entry name" value="Acyl_CoA_acyltransferase"/>
</dbReference>
<protein>
    <recommendedName>
        <fullName evidence="1">N-acetyltransferase domain-containing protein</fullName>
    </recommendedName>
</protein>
<name>A0A6A0BE89_9LACT</name>
<accession>A0A6A0BE89</accession>
<evidence type="ECO:0000313" key="2">
    <source>
        <dbReference type="EMBL" id="GFH42147.1"/>
    </source>
</evidence>
<evidence type="ECO:0000313" key="3">
    <source>
        <dbReference type="Proteomes" id="UP000480303"/>
    </source>
</evidence>
<proteinExistence type="predicted"/>
<dbReference type="EMBL" id="BLLI01000014">
    <property type="protein sequence ID" value="GFH42147.1"/>
    <property type="molecule type" value="Genomic_DNA"/>
</dbReference>
<sequence>MAIGLVLYAETTWGRQIGSRALKLWLTHLFATVDLPHIGFTIWSGNMGMIRIGQKLGMSEEAQIRKVRYWQNRY</sequence>
<gene>
    <name evidence="2" type="ORF">Hs30E_06980</name>
</gene>
<dbReference type="AlphaFoldDB" id="A0A6A0BE89"/>
<reference evidence="2 3" key="1">
    <citation type="submission" date="2020-02" db="EMBL/GenBank/DDBJ databases">
        <title>Draft genome sequence of Lactococcus sp. Hs30E4-3.</title>
        <authorList>
            <person name="Noda S."/>
            <person name="Yuki M."/>
            <person name="Ohkuma M."/>
        </authorList>
    </citation>
    <scope>NUCLEOTIDE SEQUENCE [LARGE SCALE GENOMIC DNA]</scope>
    <source>
        <strain evidence="2 3">Hs30E4-3</strain>
    </source>
</reference>
<dbReference type="Gene3D" id="3.40.630.30">
    <property type="match status" value="1"/>
</dbReference>
<dbReference type="Pfam" id="PF13302">
    <property type="entry name" value="Acetyltransf_3"/>
    <property type="match status" value="1"/>
</dbReference>
<evidence type="ECO:0000259" key="1">
    <source>
        <dbReference type="Pfam" id="PF13302"/>
    </source>
</evidence>
<dbReference type="GO" id="GO:0016747">
    <property type="term" value="F:acyltransferase activity, transferring groups other than amino-acyl groups"/>
    <property type="evidence" value="ECO:0007669"/>
    <property type="project" value="InterPro"/>
</dbReference>
<feature type="domain" description="N-acetyltransferase" evidence="1">
    <location>
        <begin position="3"/>
        <end position="58"/>
    </location>
</feature>
<dbReference type="InterPro" id="IPR000182">
    <property type="entry name" value="GNAT_dom"/>
</dbReference>